<dbReference type="SUPFAM" id="SSF51556">
    <property type="entry name" value="Metallo-dependent hydrolases"/>
    <property type="match status" value="1"/>
</dbReference>
<proteinExistence type="predicted"/>
<dbReference type="AlphaFoldDB" id="A0A1S2LMX7"/>
<dbReference type="RefSeq" id="WP_071309602.1">
    <property type="nucleotide sequence ID" value="NZ_MLQR01000028.1"/>
</dbReference>
<keyword evidence="2" id="KW-1185">Reference proteome</keyword>
<dbReference type="PANTHER" id="PTHR10443:SF12">
    <property type="entry name" value="DIPEPTIDASE"/>
    <property type="match status" value="1"/>
</dbReference>
<protein>
    <submittedName>
        <fullName evidence="1">Diguanylate cyclase</fullName>
    </submittedName>
</protein>
<dbReference type="InterPro" id="IPR008257">
    <property type="entry name" value="Pept_M19"/>
</dbReference>
<comment type="caution">
    <text evidence="1">The sequence shown here is derived from an EMBL/GenBank/DDBJ whole genome shotgun (WGS) entry which is preliminary data.</text>
</comment>
<name>A0A1S2LMX7_9BACI</name>
<dbReference type="GO" id="GO:0006508">
    <property type="term" value="P:proteolysis"/>
    <property type="evidence" value="ECO:0007669"/>
    <property type="project" value="InterPro"/>
</dbReference>
<sequence length="307" mass="34618">MKIIDTHCDALLKIWEDKNRSFTNSTEIETNLERLLQGNVKAQLFAIFIEPELPFDQKYQVALEQIDIFHQEVIGKHAQIKKIEKWSDFDKLKDGEIGAMLTLEGADAFGNDISKLKNLYQLGVKSLGLTWNNANLVGDGVGESRGAGLTDFGKEVIELNNISKVLTDVSHLNVKGFWDVMDIADYPIATHSNALTICNHRRNLTDEQAKAMFEKNGLIGIVFNPPFLSQTKEATITDIVRHIEHFCSLGGEKYICLGSDFDGITEFVLGLEDASKYQQLIQELLKHYTEDQVLGFAHQNFLNFIPK</sequence>
<dbReference type="EMBL" id="MLQR01000028">
    <property type="protein sequence ID" value="OIJ13453.1"/>
    <property type="molecule type" value="Genomic_DNA"/>
</dbReference>
<dbReference type="OrthoDB" id="9804920at2"/>
<dbReference type="Proteomes" id="UP000179524">
    <property type="component" value="Unassembled WGS sequence"/>
</dbReference>
<dbReference type="Gene3D" id="3.20.20.140">
    <property type="entry name" value="Metal-dependent hydrolases"/>
    <property type="match status" value="1"/>
</dbReference>
<dbReference type="CDD" id="cd01301">
    <property type="entry name" value="rDP_like"/>
    <property type="match status" value="1"/>
</dbReference>
<organism evidence="1 2">
    <name type="scientific">Anaerobacillus alkalilacustris</name>
    <dbReference type="NCBI Taxonomy" id="393763"/>
    <lineage>
        <taxon>Bacteria</taxon>
        <taxon>Bacillati</taxon>
        <taxon>Bacillota</taxon>
        <taxon>Bacilli</taxon>
        <taxon>Bacillales</taxon>
        <taxon>Bacillaceae</taxon>
        <taxon>Anaerobacillus</taxon>
    </lineage>
</organism>
<evidence type="ECO:0000313" key="2">
    <source>
        <dbReference type="Proteomes" id="UP000179524"/>
    </source>
</evidence>
<dbReference type="PROSITE" id="PS51365">
    <property type="entry name" value="RENAL_DIPEPTIDASE_2"/>
    <property type="match status" value="1"/>
</dbReference>
<evidence type="ECO:0000313" key="1">
    <source>
        <dbReference type="EMBL" id="OIJ13453.1"/>
    </source>
</evidence>
<dbReference type="Pfam" id="PF01244">
    <property type="entry name" value="Peptidase_M19"/>
    <property type="match status" value="1"/>
</dbReference>
<dbReference type="PANTHER" id="PTHR10443">
    <property type="entry name" value="MICROSOMAL DIPEPTIDASE"/>
    <property type="match status" value="1"/>
</dbReference>
<gene>
    <name evidence="1" type="ORF">BKP37_10810</name>
</gene>
<dbReference type="GO" id="GO:0070573">
    <property type="term" value="F:metallodipeptidase activity"/>
    <property type="evidence" value="ECO:0007669"/>
    <property type="project" value="InterPro"/>
</dbReference>
<accession>A0A1S2LMX7</accession>
<dbReference type="InterPro" id="IPR032466">
    <property type="entry name" value="Metal_Hydrolase"/>
</dbReference>
<reference evidence="1 2" key="1">
    <citation type="submission" date="2016-10" db="EMBL/GenBank/DDBJ databases">
        <title>Draft genome sequences of four alkaliphilic bacteria belonging to the Anaerobacillus genus.</title>
        <authorList>
            <person name="Bassil N.M."/>
            <person name="Lloyd J.R."/>
        </authorList>
    </citation>
    <scope>NUCLEOTIDE SEQUENCE [LARGE SCALE GENOMIC DNA]</scope>
    <source>
        <strain evidence="1 2">DSM 18345</strain>
    </source>
</reference>